<protein>
    <submittedName>
        <fullName evidence="4">Tektin</fullName>
    </submittedName>
</protein>
<accession>A0A183IRK9</accession>
<name>A0A183IRK9_9BILA</name>
<sequence length="111" mass="12535">MAPLPSSLMHALFKADENGLFANHLTEEIDRCHRQMEALRNEIAFANRCVNDLEVNMMINGSATESDMESQGAGQLSSCYYVLSCQKARSRFYSPTSHSLLQFPYSLRGPW</sequence>
<dbReference type="Proteomes" id="UP000270296">
    <property type="component" value="Unassembled WGS sequence"/>
</dbReference>
<keyword evidence="3" id="KW-1185">Reference proteome</keyword>
<evidence type="ECO:0000256" key="1">
    <source>
        <dbReference type="SAM" id="Coils"/>
    </source>
</evidence>
<dbReference type="AlphaFoldDB" id="A0A183IRK9"/>
<organism evidence="4">
    <name type="scientific">Soboliphyme baturini</name>
    <dbReference type="NCBI Taxonomy" id="241478"/>
    <lineage>
        <taxon>Eukaryota</taxon>
        <taxon>Metazoa</taxon>
        <taxon>Ecdysozoa</taxon>
        <taxon>Nematoda</taxon>
        <taxon>Enoplea</taxon>
        <taxon>Dorylaimia</taxon>
        <taxon>Dioctophymatida</taxon>
        <taxon>Dioctophymatoidea</taxon>
        <taxon>Soboliphymatidae</taxon>
        <taxon>Soboliphyme</taxon>
    </lineage>
</organism>
<evidence type="ECO:0000313" key="3">
    <source>
        <dbReference type="Proteomes" id="UP000270296"/>
    </source>
</evidence>
<proteinExistence type="predicted"/>
<evidence type="ECO:0000313" key="2">
    <source>
        <dbReference type="EMBL" id="VDP09623.1"/>
    </source>
</evidence>
<reference evidence="4" key="1">
    <citation type="submission" date="2016-06" db="UniProtKB">
        <authorList>
            <consortium name="WormBaseParasite"/>
        </authorList>
    </citation>
    <scope>IDENTIFICATION</scope>
</reference>
<dbReference type="EMBL" id="UZAM01009607">
    <property type="protein sequence ID" value="VDP09623.1"/>
    <property type="molecule type" value="Genomic_DNA"/>
</dbReference>
<reference evidence="2 3" key="2">
    <citation type="submission" date="2018-11" db="EMBL/GenBank/DDBJ databases">
        <authorList>
            <consortium name="Pathogen Informatics"/>
        </authorList>
    </citation>
    <scope>NUCLEOTIDE SEQUENCE [LARGE SCALE GENOMIC DNA]</scope>
</reference>
<keyword evidence="1" id="KW-0175">Coiled coil</keyword>
<evidence type="ECO:0000313" key="4">
    <source>
        <dbReference type="WBParaSite" id="SBAD_0000649901-mRNA-1"/>
    </source>
</evidence>
<gene>
    <name evidence="2" type="ORF">SBAD_LOCUS6256</name>
</gene>
<dbReference type="WBParaSite" id="SBAD_0000649901-mRNA-1">
    <property type="protein sequence ID" value="SBAD_0000649901-mRNA-1"/>
    <property type="gene ID" value="SBAD_0000649901"/>
</dbReference>
<feature type="coiled-coil region" evidence="1">
    <location>
        <begin position="22"/>
        <end position="56"/>
    </location>
</feature>